<evidence type="ECO:0000259" key="11">
    <source>
        <dbReference type="SMART" id="SM01011"/>
    </source>
</evidence>
<evidence type="ECO:0000256" key="3">
    <source>
        <dbReference type="ARBA" id="ARBA00008766"/>
    </source>
</evidence>
<evidence type="ECO:0000256" key="5">
    <source>
        <dbReference type="ARBA" id="ARBA00022670"/>
    </source>
</evidence>
<evidence type="ECO:0000256" key="8">
    <source>
        <dbReference type="ARBA" id="ARBA00023049"/>
    </source>
</evidence>
<keyword evidence="9" id="KW-0464">Manganese</keyword>
<comment type="similarity">
    <text evidence="3 10">Belongs to the peptidase M24B family.</text>
</comment>
<dbReference type="InterPro" id="IPR029149">
    <property type="entry name" value="Creatin/AminoP/Spt16_N"/>
</dbReference>
<evidence type="ECO:0000256" key="7">
    <source>
        <dbReference type="ARBA" id="ARBA00022801"/>
    </source>
</evidence>
<protein>
    <recommendedName>
        <fullName evidence="4">Xaa-Pro aminopeptidase</fullName>
        <ecNumber evidence="4">3.4.11.9</ecNumber>
    </recommendedName>
</protein>
<dbReference type="GO" id="GO:0005829">
    <property type="term" value="C:cytosol"/>
    <property type="evidence" value="ECO:0007669"/>
    <property type="project" value="TreeGrafter"/>
</dbReference>
<evidence type="ECO:0000256" key="6">
    <source>
        <dbReference type="ARBA" id="ARBA00022723"/>
    </source>
</evidence>
<dbReference type="InterPro" id="IPR007865">
    <property type="entry name" value="Aminopep_P_N"/>
</dbReference>
<dbReference type="Proteomes" id="UP000808337">
    <property type="component" value="Unassembled WGS sequence"/>
</dbReference>
<evidence type="ECO:0000313" key="13">
    <source>
        <dbReference type="Proteomes" id="UP000808337"/>
    </source>
</evidence>
<keyword evidence="8" id="KW-0482">Metalloprotease</keyword>
<dbReference type="GO" id="GO:0006508">
    <property type="term" value="P:proteolysis"/>
    <property type="evidence" value="ECO:0007669"/>
    <property type="project" value="UniProtKB-KW"/>
</dbReference>
<dbReference type="SUPFAM" id="SSF55920">
    <property type="entry name" value="Creatinase/aminopeptidase"/>
    <property type="match status" value="1"/>
</dbReference>
<evidence type="ECO:0000256" key="4">
    <source>
        <dbReference type="ARBA" id="ARBA00012574"/>
    </source>
</evidence>
<reference evidence="12 13" key="1">
    <citation type="submission" date="2020-10" db="EMBL/GenBank/DDBJ databases">
        <title>Connecting structure to function with the recovery of over 1000 high-quality activated sludge metagenome-assembled genomes encoding full-length rRNA genes using long-read sequencing.</title>
        <authorList>
            <person name="Singleton C.M."/>
            <person name="Petriglieri F."/>
            <person name="Kristensen J.M."/>
            <person name="Kirkegaard R.H."/>
            <person name="Michaelsen T.Y."/>
            <person name="Andersen M.H."/>
            <person name="Karst S.M."/>
            <person name="Dueholm M.S."/>
            <person name="Nielsen P.H."/>
            <person name="Albertsen M."/>
        </authorList>
    </citation>
    <scope>NUCLEOTIDE SEQUENCE [LARGE SCALE GENOMIC DNA]</scope>
    <source>
        <strain evidence="12">Ribe_18-Q3-R11-54_MAXAC.273</strain>
    </source>
</reference>
<dbReference type="CDD" id="cd01087">
    <property type="entry name" value="Prolidase"/>
    <property type="match status" value="1"/>
</dbReference>
<comment type="caution">
    <text evidence="12">The sequence shown here is derived from an EMBL/GenBank/DDBJ whole genome shotgun (WGS) entry which is preliminary data.</text>
</comment>
<dbReference type="Gene3D" id="3.40.350.10">
    <property type="entry name" value="Creatinase/prolidase N-terminal domain"/>
    <property type="match status" value="1"/>
</dbReference>
<dbReference type="PANTHER" id="PTHR43226:SF4">
    <property type="entry name" value="XAA-PRO AMINOPEPTIDASE 3"/>
    <property type="match status" value="1"/>
</dbReference>
<dbReference type="InterPro" id="IPR052433">
    <property type="entry name" value="X-Pro_dipept-like"/>
</dbReference>
<comment type="cofactor">
    <cofactor evidence="2">
        <name>Mn(2+)</name>
        <dbReference type="ChEBI" id="CHEBI:29035"/>
    </cofactor>
</comment>
<dbReference type="EC" id="3.4.11.9" evidence="4"/>
<evidence type="ECO:0000256" key="1">
    <source>
        <dbReference type="ARBA" id="ARBA00001424"/>
    </source>
</evidence>
<proteinExistence type="inferred from homology"/>
<dbReference type="AlphaFoldDB" id="A0A9D7STR5"/>
<feature type="domain" description="Aminopeptidase P N-terminal" evidence="11">
    <location>
        <begin position="4"/>
        <end position="131"/>
    </location>
</feature>
<name>A0A9D7STR5_9BACT</name>
<dbReference type="SMART" id="SM01011">
    <property type="entry name" value="AMP_N"/>
    <property type="match status" value="1"/>
</dbReference>
<gene>
    <name evidence="12" type="ORF">IPP15_11040</name>
</gene>
<dbReference type="Pfam" id="PF05195">
    <property type="entry name" value="AMP_N"/>
    <property type="match status" value="1"/>
</dbReference>
<dbReference type="EMBL" id="JADKGY010000008">
    <property type="protein sequence ID" value="MBK9982937.1"/>
    <property type="molecule type" value="Genomic_DNA"/>
</dbReference>
<comment type="catalytic activity">
    <reaction evidence="1">
        <text>Release of any N-terminal amino acid, including proline, that is linked to proline, even from a dipeptide or tripeptide.</text>
        <dbReference type="EC" id="3.4.11.9"/>
    </reaction>
</comment>
<keyword evidence="12" id="KW-0031">Aminopeptidase</keyword>
<evidence type="ECO:0000256" key="2">
    <source>
        <dbReference type="ARBA" id="ARBA00001936"/>
    </source>
</evidence>
<dbReference type="PROSITE" id="PS00491">
    <property type="entry name" value="PROLINE_PEPTIDASE"/>
    <property type="match status" value="1"/>
</dbReference>
<dbReference type="GO" id="GO:0030145">
    <property type="term" value="F:manganese ion binding"/>
    <property type="evidence" value="ECO:0007669"/>
    <property type="project" value="InterPro"/>
</dbReference>
<dbReference type="InterPro" id="IPR036005">
    <property type="entry name" value="Creatinase/aminopeptidase-like"/>
</dbReference>
<keyword evidence="7" id="KW-0378">Hydrolase</keyword>
<dbReference type="GO" id="GO:0070006">
    <property type="term" value="F:metalloaminopeptidase activity"/>
    <property type="evidence" value="ECO:0007669"/>
    <property type="project" value="InterPro"/>
</dbReference>
<evidence type="ECO:0000313" key="12">
    <source>
        <dbReference type="EMBL" id="MBK9982937.1"/>
    </source>
</evidence>
<dbReference type="Gene3D" id="3.90.230.10">
    <property type="entry name" value="Creatinase/methionine aminopeptidase superfamily"/>
    <property type="match status" value="1"/>
</dbReference>
<evidence type="ECO:0000256" key="9">
    <source>
        <dbReference type="ARBA" id="ARBA00023211"/>
    </source>
</evidence>
<dbReference type="SUPFAM" id="SSF53092">
    <property type="entry name" value="Creatinase/prolidase N-terminal domain"/>
    <property type="match status" value="1"/>
</dbReference>
<keyword evidence="6 10" id="KW-0479">Metal-binding</keyword>
<evidence type="ECO:0000256" key="10">
    <source>
        <dbReference type="RuleBase" id="RU000590"/>
    </source>
</evidence>
<dbReference type="InterPro" id="IPR000994">
    <property type="entry name" value="Pept_M24"/>
</dbReference>
<accession>A0A9D7STR5</accession>
<organism evidence="12 13">
    <name type="scientific">Candidatus Opimibacter skivensis</name>
    <dbReference type="NCBI Taxonomy" id="2982028"/>
    <lineage>
        <taxon>Bacteria</taxon>
        <taxon>Pseudomonadati</taxon>
        <taxon>Bacteroidota</taxon>
        <taxon>Saprospiria</taxon>
        <taxon>Saprospirales</taxon>
        <taxon>Saprospiraceae</taxon>
        <taxon>Candidatus Opimibacter</taxon>
    </lineage>
</organism>
<dbReference type="Pfam" id="PF00557">
    <property type="entry name" value="Peptidase_M24"/>
    <property type="match status" value="1"/>
</dbReference>
<dbReference type="InterPro" id="IPR001131">
    <property type="entry name" value="Peptidase_M24B_aminopep-P_CS"/>
</dbReference>
<dbReference type="PANTHER" id="PTHR43226">
    <property type="entry name" value="XAA-PRO AMINOPEPTIDASE 3"/>
    <property type="match status" value="1"/>
</dbReference>
<keyword evidence="5" id="KW-0645">Protease</keyword>
<sequence>MKLFNASVYANRRKSLMQAMGQGQFFFPGAVEQPFNYKANTFPFRQDSTFLYYFGFAQPEMAGLIDADAGVSTLFGHDIDIEEVVWMGPQPTMAERAGLIAVEQHAEFGTVAEVLKGKKIQYLPPYHADRILYLAKVLGKSVEDIQSDHSMALVHAVIKQRSHKAAEEITQMEEALAITAAMHTQLRKATSAGKYEAQLRGIAEGVAFANQGRLSYGAICTVQGQTLHNNEYHRMLKEGGMLLCDIGAENQMGYAGDITRVYPVSPKFSAQQADIYDLVLKAETESIATVKPGVKYMDIHLGAARIITEGLQQLGLMKGDVDESVAAGAHALFFPHGLGHMIGLDVHDMENLGENNVGYDTSVQRSTQFGTAYLRLARPLETGFVLTVEPGIYFIPELIDMWEGEGIFKEFIQYEKLKPYRNFTGIRIEDNVLVTENGHRVLGVPIPKVRSEVERD</sequence>